<dbReference type="GO" id="GO:0000166">
    <property type="term" value="F:nucleotide binding"/>
    <property type="evidence" value="ECO:0007669"/>
    <property type="project" value="UniProtKB-KW"/>
</dbReference>
<feature type="binding site" evidence="9">
    <location>
        <position position="399"/>
    </location>
    <ligand>
        <name>Mg(2+)</name>
        <dbReference type="ChEBI" id="CHEBI:18420"/>
        <label>2</label>
    </ligand>
</feature>
<dbReference type="InterPro" id="IPR005093">
    <property type="entry name" value="RNArep_beta"/>
</dbReference>
<protein>
    <recommendedName>
        <fullName evidence="1">RNA-directed RNA polymerase</fullName>
        <ecNumber evidence="1">2.7.7.48</ecNumber>
    </recommendedName>
    <alternativeName>
        <fullName evidence="7">RNA replicase beta chain</fullName>
    </alternativeName>
</protein>
<comment type="catalytic activity">
    <reaction evidence="8">
        <text>RNA(n) + a ribonucleoside 5'-triphosphate = RNA(n+1) + diphosphate</text>
        <dbReference type="Rhea" id="RHEA:21248"/>
        <dbReference type="Rhea" id="RHEA-COMP:14527"/>
        <dbReference type="Rhea" id="RHEA-COMP:17342"/>
        <dbReference type="ChEBI" id="CHEBI:33019"/>
        <dbReference type="ChEBI" id="CHEBI:61557"/>
        <dbReference type="ChEBI" id="CHEBI:140395"/>
        <dbReference type="EC" id="2.7.7.48"/>
    </reaction>
</comment>
<dbReference type="EC" id="2.7.7.48" evidence="1"/>
<evidence type="ECO:0000256" key="4">
    <source>
        <dbReference type="ARBA" id="ARBA00022695"/>
    </source>
</evidence>
<keyword evidence="5" id="KW-0547">Nucleotide-binding</keyword>
<keyword evidence="6" id="KW-0693">Viral RNA replication</keyword>
<gene>
    <name evidence="11" type="ORF">H4Bulk47175_000004</name>
</gene>
<dbReference type="InterPro" id="IPR043502">
    <property type="entry name" value="DNA/RNA_pol_sf"/>
</dbReference>
<feature type="binding site" evidence="9">
    <location>
        <position position="398"/>
    </location>
    <ligand>
        <name>Mg(2+)</name>
        <dbReference type="ChEBI" id="CHEBI:18420"/>
        <label>2</label>
    </ligand>
</feature>
<keyword evidence="2 11" id="KW-0696">RNA-directed RNA polymerase</keyword>
<evidence type="ECO:0000313" key="11">
    <source>
        <dbReference type="EMBL" id="QDH91200.1"/>
    </source>
</evidence>
<dbReference type="SUPFAM" id="SSF56672">
    <property type="entry name" value="DNA/RNA polymerases"/>
    <property type="match status" value="1"/>
</dbReference>
<feature type="binding site" evidence="9">
    <location>
        <position position="313"/>
    </location>
    <ligand>
        <name>Mg(2+)</name>
        <dbReference type="ChEBI" id="CHEBI:18420"/>
        <label>2</label>
    </ligand>
</feature>
<sequence length="628" mass="72650">MRPSQTILVLEDLQKCFVGPVYRNRVELDSSDRATVTDVYQQWLLLMVDSGYLHHGTLLRDARRLLSDMMEADVLVLNNAFADLLHLVRCKTIKGFKALCSKISSHLFSFIKQDVAKIEVGDIYAAKRLVQLFSYTSRLTLHNIDLTEQCLIDYMATEDGMSSYRPKSLLSSLNKIIKRWMLSFDPDRIHFQHGPGGVAGHGRIALEVKYKDLTYDRALTSAFGHPWWSNQPIRSTLDRISHTIFVPKSYKTFRTISMESSTLQYCQQGILREIDRVVESSPYLRNHIGFHEQERNQSLARTGSIERNYATIDLSAASDSVSYQLVKDVFRGTKLLKYLCATRSRRTLLPDGRLIRLKKFAPMGSALCFPVETIIFAAVCQYVAREHGVTGDYSVFGDDIIVPTQCAQDVMLVLEILGFRVNREKSFFDPNCWFRESCGGEYCDGFDVTPMRVSRKYNHLQRDVHLTGLIDLSNEAFKRGFSNLRTFFLKKLRENHFRALFSPTSVNSVNYTNYHLKHRWNSDLHRIECRATSLAPDNGWTSFENTFERRDVEGMVWYQTLNFPRPPEDSDEEIRYRHWLASTHNRYSIGDGFVSETSRVIVSTKNRWRSKPFELSDQQFIDLNLTRE</sequence>
<dbReference type="EMBL" id="MN036075">
    <property type="protein sequence ID" value="QDH91200.1"/>
    <property type="molecule type" value="Genomic_RNA"/>
</dbReference>
<dbReference type="GO" id="GO:0039694">
    <property type="term" value="P:viral RNA genome replication"/>
    <property type="evidence" value="ECO:0007669"/>
    <property type="project" value="InterPro"/>
</dbReference>
<evidence type="ECO:0000256" key="1">
    <source>
        <dbReference type="ARBA" id="ARBA00012494"/>
    </source>
</evidence>
<feature type="domain" description="RdRp catalytic" evidence="10">
    <location>
        <begin position="298"/>
        <end position="430"/>
    </location>
</feature>
<name>A0A514DC65_9VIRU</name>
<dbReference type="GO" id="GO:0003968">
    <property type="term" value="F:RNA-directed RNA polymerase activity"/>
    <property type="evidence" value="ECO:0007669"/>
    <property type="project" value="UniProtKB-KW"/>
</dbReference>
<accession>A0A514DC65</accession>
<evidence type="ECO:0000259" key="10">
    <source>
        <dbReference type="PROSITE" id="PS50522"/>
    </source>
</evidence>
<evidence type="ECO:0000256" key="5">
    <source>
        <dbReference type="ARBA" id="ARBA00022741"/>
    </source>
</evidence>
<evidence type="ECO:0000256" key="8">
    <source>
        <dbReference type="ARBA" id="ARBA00048744"/>
    </source>
</evidence>
<dbReference type="Pfam" id="PF03431">
    <property type="entry name" value="RNA_replicase_B"/>
    <property type="match status" value="1"/>
</dbReference>
<evidence type="ECO:0000256" key="2">
    <source>
        <dbReference type="ARBA" id="ARBA00022484"/>
    </source>
</evidence>
<comment type="cofactor">
    <cofactor evidence="9">
        <name>Mg(2+)</name>
        <dbReference type="ChEBI" id="CHEBI:18420"/>
    </cofactor>
    <text evidence="9">Binds 2 Mg(2+) per subunit.</text>
</comment>
<organism evidence="11">
    <name type="scientific">Leviviridae sp</name>
    <dbReference type="NCBI Taxonomy" id="2027243"/>
    <lineage>
        <taxon>Viruses</taxon>
        <taxon>Riboviria</taxon>
        <taxon>Orthornavirae</taxon>
        <taxon>Lenarviricota</taxon>
        <taxon>Leviviricetes</taxon>
        <taxon>Norzivirales</taxon>
        <taxon>Fiersviridae</taxon>
    </lineage>
</organism>
<evidence type="ECO:0000256" key="9">
    <source>
        <dbReference type="PIRSR" id="PIRSR605093-1"/>
    </source>
</evidence>
<dbReference type="PROSITE" id="PS50522">
    <property type="entry name" value="RDRP_PHAGE"/>
    <property type="match status" value="1"/>
</dbReference>
<evidence type="ECO:0000256" key="3">
    <source>
        <dbReference type="ARBA" id="ARBA00022679"/>
    </source>
</evidence>
<dbReference type="GO" id="GO:0046872">
    <property type="term" value="F:metal ion binding"/>
    <property type="evidence" value="ECO:0007669"/>
    <property type="project" value="UniProtKB-KW"/>
</dbReference>
<reference evidence="11" key="1">
    <citation type="submission" date="2019-05" db="EMBL/GenBank/DDBJ databases">
        <title>Metatranscriptomic reconstruction reveals RNA viruses with the potential to shape carbon cycling in soil.</title>
        <authorList>
            <person name="Starr E.P."/>
            <person name="Nuccio E."/>
            <person name="Pett-Ridge J."/>
            <person name="Banfield J.F."/>
            <person name="Firestone M.K."/>
        </authorList>
    </citation>
    <scope>NUCLEOTIDE SEQUENCE</scope>
    <source>
        <strain evidence="11">H4_Bulk_47_scaffold_175</strain>
    </source>
</reference>
<keyword evidence="9" id="KW-0460">Magnesium</keyword>
<keyword evidence="4" id="KW-0548">Nucleotidyltransferase</keyword>
<proteinExistence type="predicted"/>
<keyword evidence="9" id="KW-0479">Metal-binding</keyword>
<evidence type="ECO:0000256" key="7">
    <source>
        <dbReference type="ARBA" id="ARBA00030248"/>
    </source>
</evidence>
<dbReference type="InterPro" id="IPR007096">
    <property type="entry name" value="RNA-dir_Rpol_cat_phage"/>
</dbReference>
<keyword evidence="3" id="KW-0808">Transferase</keyword>
<evidence type="ECO:0000256" key="6">
    <source>
        <dbReference type="ARBA" id="ARBA00022953"/>
    </source>
</evidence>